<dbReference type="InterPro" id="IPR016024">
    <property type="entry name" value="ARM-type_fold"/>
</dbReference>
<gene>
    <name evidence="6" type="ORF">LSAT_V11C500246060</name>
</gene>
<dbReference type="Gene3D" id="1.25.10.10">
    <property type="entry name" value="Leucine-rich Repeat Variant"/>
    <property type="match status" value="2"/>
</dbReference>
<keyword evidence="5" id="KW-0653">Protein transport</keyword>
<dbReference type="AlphaFoldDB" id="A0A9R1VBM6"/>
<keyword evidence="4" id="KW-0677">Repeat</keyword>
<dbReference type="EMBL" id="NBSK02000005">
    <property type="protein sequence ID" value="KAJ0203128.1"/>
    <property type="molecule type" value="Genomic_DNA"/>
</dbReference>
<dbReference type="Proteomes" id="UP000235145">
    <property type="component" value="Unassembled WGS sequence"/>
</dbReference>
<evidence type="ECO:0000256" key="1">
    <source>
        <dbReference type="ARBA" id="ARBA00004496"/>
    </source>
</evidence>
<evidence type="ECO:0000256" key="3">
    <source>
        <dbReference type="ARBA" id="ARBA00022490"/>
    </source>
</evidence>
<accession>A0A9R1VBM6</accession>
<dbReference type="GO" id="GO:0006606">
    <property type="term" value="P:protein import into nucleus"/>
    <property type="evidence" value="ECO:0007669"/>
    <property type="project" value="InterPro"/>
</dbReference>
<name>A0A9R1VBM6_LACSA</name>
<proteinExistence type="predicted"/>
<dbReference type="InterPro" id="IPR011989">
    <property type="entry name" value="ARM-like"/>
</dbReference>
<keyword evidence="7" id="KW-1185">Reference proteome</keyword>
<comment type="caution">
    <text evidence="6">The sequence shown here is derived from an EMBL/GenBank/DDBJ whole genome shotgun (WGS) entry which is preliminary data.</text>
</comment>
<dbReference type="GO" id="GO:0005737">
    <property type="term" value="C:cytoplasm"/>
    <property type="evidence" value="ECO:0007669"/>
    <property type="project" value="UniProtKB-SubCell"/>
</dbReference>
<evidence type="ECO:0000256" key="2">
    <source>
        <dbReference type="ARBA" id="ARBA00022448"/>
    </source>
</evidence>
<keyword evidence="2" id="KW-0813">Transport</keyword>
<organism evidence="6 7">
    <name type="scientific">Lactuca sativa</name>
    <name type="common">Garden lettuce</name>
    <dbReference type="NCBI Taxonomy" id="4236"/>
    <lineage>
        <taxon>Eukaryota</taxon>
        <taxon>Viridiplantae</taxon>
        <taxon>Streptophyta</taxon>
        <taxon>Embryophyta</taxon>
        <taxon>Tracheophyta</taxon>
        <taxon>Spermatophyta</taxon>
        <taxon>Magnoliopsida</taxon>
        <taxon>eudicotyledons</taxon>
        <taxon>Gunneridae</taxon>
        <taxon>Pentapetalae</taxon>
        <taxon>asterids</taxon>
        <taxon>campanulids</taxon>
        <taxon>Asterales</taxon>
        <taxon>Asteraceae</taxon>
        <taxon>Cichorioideae</taxon>
        <taxon>Cichorieae</taxon>
        <taxon>Lactucinae</taxon>
        <taxon>Lactuca</taxon>
    </lineage>
</organism>
<sequence length="216" mass="24559">MDDFHNPRVQLNRFLNRVQQCSASVKIVHQNFYNLTIDGIVGKLIVLLQAWARLCKCLGQDFLPYMNVVMPPLLHSVQLKPDVTITSVDDSDDDIDKSDDEKLVHDCLGTLLKTFKTPFLPLFDELLPYLMPFWGKDRTSEEKRISICIFDDVAEHCGDVALKLMICQECSYYFPKIPHGLDPVSSMFKKHVAAEGTTLVKQAQDAASNKKAEKRL</sequence>
<dbReference type="InterPro" id="IPR040122">
    <property type="entry name" value="Importin_beta"/>
</dbReference>
<dbReference type="PANTHER" id="PTHR10527">
    <property type="entry name" value="IMPORTIN BETA"/>
    <property type="match status" value="1"/>
</dbReference>
<evidence type="ECO:0000313" key="6">
    <source>
        <dbReference type="EMBL" id="KAJ0203128.1"/>
    </source>
</evidence>
<evidence type="ECO:0000313" key="7">
    <source>
        <dbReference type="Proteomes" id="UP000235145"/>
    </source>
</evidence>
<dbReference type="SUPFAM" id="SSF48371">
    <property type="entry name" value="ARM repeat"/>
    <property type="match status" value="1"/>
</dbReference>
<comment type="subcellular location">
    <subcellularLocation>
        <location evidence="1">Cytoplasm</location>
    </subcellularLocation>
</comment>
<reference evidence="6 7" key="1">
    <citation type="journal article" date="2017" name="Nat. Commun.">
        <title>Genome assembly with in vitro proximity ligation data and whole-genome triplication in lettuce.</title>
        <authorList>
            <person name="Reyes-Chin-Wo S."/>
            <person name="Wang Z."/>
            <person name="Yang X."/>
            <person name="Kozik A."/>
            <person name="Arikit S."/>
            <person name="Song C."/>
            <person name="Xia L."/>
            <person name="Froenicke L."/>
            <person name="Lavelle D.O."/>
            <person name="Truco M.J."/>
            <person name="Xia R."/>
            <person name="Zhu S."/>
            <person name="Xu C."/>
            <person name="Xu H."/>
            <person name="Xu X."/>
            <person name="Cox K."/>
            <person name="Korf I."/>
            <person name="Meyers B.C."/>
            <person name="Michelmore R.W."/>
        </authorList>
    </citation>
    <scope>NUCLEOTIDE SEQUENCE [LARGE SCALE GENOMIC DNA]</scope>
    <source>
        <strain evidence="7">cv. Salinas</strain>
        <tissue evidence="6">Seedlings</tissue>
    </source>
</reference>
<protein>
    <submittedName>
        <fullName evidence="6">Uncharacterized protein</fullName>
    </submittedName>
</protein>
<evidence type="ECO:0000256" key="4">
    <source>
        <dbReference type="ARBA" id="ARBA00022737"/>
    </source>
</evidence>
<keyword evidence="3" id="KW-0963">Cytoplasm</keyword>
<evidence type="ECO:0000256" key="5">
    <source>
        <dbReference type="ARBA" id="ARBA00022927"/>
    </source>
</evidence>